<dbReference type="InterPro" id="IPR000477">
    <property type="entry name" value="RT_dom"/>
</dbReference>
<dbReference type="Ensembl" id="ENSPMRT00000033759.1">
    <property type="protein sequence ID" value="ENSPMRP00000031830.1"/>
    <property type="gene ID" value="ENSPMRG00000020612.1"/>
</dbReference>
<proteinExistence type="predicted"/>
<dbReference type="AlphaFoldDB" id="A0A670K6D8"/>
<reference evidence="2 3" key="1">
    <citation type="journal article" date="2019" name="Proc. Natl. Acad. Sci. U.S.A.">
        <title>Regulatory changes in pterin and carotenoid genes underlie balanced color polymorphisms in the wall lizard.</title>
        <authorList>
            <person name="Andrade P."/>
            <person name="Pinho C."/>
            <person name="Perez I de Lanuza G."/>
            <person name="Afonso S."/>
            <person name="Brejcha J."/>
            <person name="Rubin C.J."/>
            <person name="Wallerman O."/>
            <person name="Pereira P."/>
            <person name="Sabatino S.J."/>
            <person name="Bellati A."/>
            <person name="Pellitteri-Rosa D."/>
            <person name="Bosakova Z."/>
            <person name="Bunikis I."/>
            <person name="Carretero M.A."/>
            <person name="Feiner N."/>
            <person name="Marsik P."/>
            <person name="Pauperio F."/>
            <person name="Salvi D."/>
            <person name="Soler L."/>
            <person name="While G.M."/>
            <person name="Uller T."/>
            <person name="Font E."/>
            <person name="Andersson L."/>
            <person name="Carneiro M."/>
        </authorList>
    </citation>
    <scope>NUCLEOTIDE SEQUENCE</scope>
</reference>
<evidence type="ECO:0000259" key="1">
    <source>
        <dbReference type="PROSITE" id="PS50878"/>
    </source>
</evidence>
<dbReference type="Pfam" id="PF00078">
    <property type="entry name" value="RVT_1"/>
    <property type="match status" value="1"/>
</dbReference>
<feature type="domain" description="Reverse transcriptase" evidence="1">
    <location>
        <begin position="78"/>
        <end position="209"/>
    </location>
</feature>
<organism evidence="2 3">
    <name type="scientific">Podarcis muralis</name>
    <name type="common">Wall lizard</name>
    <name type="synonym">Lacerta muralis</name>
    <dbReference type="NCBI Taxonomy" id="64176"/>
    <lineage>
        <taxon>Eukaryota</taxon>
        <taxon>Metazoa</taxon>
        <taxon>Chordata</taxon>
        <taxon>Craniata</taxon>
        <taxon>Vertebrata</taxon>
        <taxon>Euteleostomi</taxon>
        <taxon>Lepidosauria</taxon>
        <taxon>Squamata</taxon>
        <taxon>Bifurcata</taxon>
        <taxon>Unidentata</taxon>
        <taxon>Episquamata</taxon>
        <taxon>Laterata</taxon>
        <taxon>Lacertibaenia</taxon>
        <taxon>Lacertidae</taxon>
        <taxon>Podarcis</taxon>
    </lineage>
</organism>
<dbReference type="PROSITE" id="PS50878">
    <property type="entry name" value="RT_POL"/>
    <property type="match status" value="1"/>
</dbReference>
<dbReference type="OMA" id="DRIEHEY"/>
<keyword evidence="3" id="KW-1185">Reference proteome</keyword>
<evidence type="ECO:0000313" key="2">
    <source>
        <dbReference type="Ensembl" id="ENSPMRP00000031830.1"/>
    </source>
</evidence>
<sequence length="209" mass="23847">MGPQNETEINQFLRSNGLPKLSQKNKIILNHKITQQEIEGAIKRMKQGKAPGPDGLSAKYYKVLEEYLAPVLCDVMKNILQGGKIPDSWKEAHITLIPKADSDKLNIKNYRLISLLNNDCKIFAEIMANRLNKYLKNSIHTDQAGFLPNRQLKDNVRHIINIIKYLEKKNEIPVVLIFIDAEKAFDNVSWQFLLKCMETARIEGCQASA</sequence>
<dbReference type="SUPFAM" id="SSF56672">
    <property type="entry name" value="DNA/RNA polymerases"/>
    <property type="match status" value="1"/>
</dbReference>
<dbReference type="GeneTree" id="ENSGT00940000163630"/>
<dbReference type="CDD" id="cd01650">
    <property type="entry name" value="RT_nLTR_like"/>
    <property type="match status" value="1"/>
</dbReference>
<reference evidence="2" key="2">
    <citation type="submission" date="2025-08" db="UniProtKB">
        <authorList>
            <consortium name="Ensembl"/>
        </authorList>
    </citation>
    <scope>IDENTIFICATION</scope>
</reference>
<accession>A0A670K6D8</accession>
<dbReference type="PANTHER" id="PTHR31635">
    <property type="entry name" value="REVERSE TRANSCRIPTASE DOMAIN-CONTAINING PROTEIN-RELATED"/>
    <property type="match status" value="1"/>
</dbReference>
<dbReference type="InterPro" id="IPR043502">
    <property type="entry name" value="DNA/RNA_pol_sf"/>
</dbReference>
<name>A0A670K6D8_PODMU</name>
<evidence type="ECO:0000313" key="3">
    <source>
        <dbReference type="Proteomes" id="UP000472272"/>
    </source>
</evidence>
<dbReference type="PANTHER" id="PTHR31635:SF196">
    <property type="entry name" value="REVERSE TRANSCRIPTASE DOMAIN-CONTAINING PROTEIN-RELATED"/>
    <property type="match status" value="1"/>
</dbReference>
<dbReference type="Proteomes" id="UP000472272">
    <property type="component" value="Chromosome 7"/>
</dbReference>
<reference evidence="2" key="3">
    <citation type="submission" date="2025-09" db="UniProtKB">
        <authorList>
            <consortium name="Ensembl"/>
        </authorList>
    </citation>
    <scope>IDENTIFICATION</scope>
</reference>
<protein>
    <recommendedName>
        <fullName evidence="1">Reverse transcriptase domain-containing protein</fullName>
    </recommendedName>
</protein>